<name>A0ABU3QID4_9ACTN</name>
<sequence>MSAPDQLLVVIDPVARRFDGESVRIAKDVLCGGAAAKVCLPDTPEEFARALARRGSRRPVVIGDDRALVRAVGLLHRGGGLGGKALSLVPVGPGETVRLALSLGAPPGAVRAARAVLDGVERRLDLLVDDGGGVVVGGLRIPEGPPSPVPAAAPEARFRLSGGGVPAPSVWGTCRSLVRTLVGPGAGRVPQMRGQRLRVVADGRLLADVDDPVEGVTVVSRDGAAEVVVRPRAAAPRRTDARTVTVSVPAGAGFRYRADAEPTGPVRSRTWTVRPAAWSLLVPAPALSPEGA</sequence>
<organism evidence="1 2">
    <name type="scientific">Streptomyces tamarix</name>
    <dbReference type="NCBI Taxonomy" id="3078565"/>
    <lineage>
        <taxon>Bacteria</taxon>
        <taxon>Bacillati</taxon>
        <taxon>Actinomycetota</taxon>
        <taxon>Actinomycetes</taxon>
        <taxon>Kitasatosporales</taxon>
        <taxon>Streptomycetaceae</taxon>
        <taxon>Streptomyces</taxon>
    </lineage>
</organism>
<dbReference type="RefSeq" id="WP_315877608.1">
    <property type="nucleotide sequence ID" value="NZ_JAWCTQ010000010.1"/>
</dbReference>
<keyword evidence="2" id="KW-1185">Reference proteome</keyword>
<dbReference type="GO" id="GO:0016301">
    <property type="term" value="F:kinase activity"/>
    <property type="evidence" value="ECO:0007669"/>
    <property type="project" value="UniProtKB-KW"/>
</dbReference>
<dbReference type="Gene3D" id="3.40.50.10330">
    <property type="entry name" value="Probable inorganic polyphosphate/atp-NAD kinase, domain 1"/>
    <property type="match status" value="1"/>
</dbReference>
<keyword evidence="1" id="KW-0418">Kinase</keyword>
<dbReference type="Proteomes" id="UP001250181">
    <property type="component" value="Unassembled WGS sequence"/>
</dbReference>
<dbReference type="EMBL" id="JAWCTQ010000010">
    <property type="protein sequence ID" value="MDT9682525.1"/>
    <property type="molecule type" value="Genomic_DNA"/>
</dbReference>
<accession>A0ABU3QID4</accession>
<dbReference type="InterPro" id="IPR016064">
    <property type="entry name" value="NAD/diacylglycerol_kinase_sf"/>
</dbReference>
<protein>
    <submittedName>
        <fullName evidence="1">Diacylglycerol kinase</fullName>
    </submittedName>
</protein>
<evidence type="ECO:0000313" key="1">
    <source>
        <dbReference type="EMBL" id="MDT9682525.1"/>
    </source>
</evidence>
<dbReference type="SUPFAM" id="SSF111331">
    <property type="entry name" value="NAD kinase/diacylglycerol kinase-like"/>
    <property type="match status" value="1"/>
</dbReference>
<reference evidence="1 2" key="1">
    <citation type="submission" date="2023-09" db="EMBL/GenBank/DDBJ databases">
        <title>Streptomyces sp. nov.: A antagonism against Alternaria gaisen Producing Streptochlin, Isolated from Tamarix root soil.</title>
        <authorList>
            <person name="Chen Y."/>
        </authorList>
    </citation>
    <scope>NUCLEOTIDE SEQUENCE [LARGE SCALE GENOMIC DNA]</scope>
    <source>
        <strain evidence="1 2">TRM76323</strain>
    </source>
</reference>
<dbReference type="InterPro" id="IPR017438">
    <property type="entry name" value="ATP-NAD_kinase_N"/>
</dbReference>
<comment type="caution">
    <text evidence="1">The sequence shown here is derived from an EMBL/GenBank/DDBJ whole genome shotgun (WGS) entry which is preliminary data.</text>
</comment>
<evidence type="ECO:0000313" key="2">
    <source>
        <dbReference type="Proteomes" id="UP001250181"/>
    </source>
</evidence>
<gene>
    <name evidence="1" type="ORF">RND61_10645</name>
</gene>
<proteinExistence type="predicted"/>
<keyword evidence="1" id="KW-0808">Transferase</keyword>